<sequence length="1074" mass="120151">MADGGSDSEISVEAPGRDQWTGSENSATPQLPFDPLVAIDEDRNPTENNGEPLAKKARLDGPLKFNVSKNRGAQLKMLLCNGVEKEKNKEMGVVSCLCSKSGRRHLPTFDGSARRGEAHFIFGQREAGGRCPPRGDKLSFTFMLSNDSNFNPDEAEDLFGKSFVKEMVRSSDTVKKMVSLGQPDRAGGSNRSTEQLEQRAAGTPGSNFYREAAGPVYGDRSNFYDTDSQRGRVGFSSGRSSPYQGRANHNFNGRGGYVHDPWILSLVSEGLQLEFTSTPFQLEPAFNMHMSNLQKKICDQEVSEIIRKGAVVEVGSQGFVSGFFLVPKSDGSWRPIINLKGLNSFLVYRHFKMEGLNNARHLVKPGCWMEKIDLKDAYFTVPLHQVDRHLLQFRWEGELWQFTFMAFGLASAPWTFTKLVQPIVTWLRARGIKVVVYLDDFFFCAYSRESLLEHLRIAETVLDGLGSVINREKSVLIPHHSIEFIGFVIDSIAFTISLPLKKRSCIVNLCEKALLCPQFSLQDLASLLGLLSWASTVVDFAQSHYRHLQRQYNAGLVDGREDMRKRITLSPESREDLSWWVGNTFLSKGKSLFEQCPALVICSDATLSGWGAVCWGVTTAGPWESADIPKHINELELVGAFNALRSFANDLRSCSVLLKLDNTTAVSYINQLGGTRSEPLCDLALAISNWCESCKINLLATHLLGHLNGIADAKSRRKPVWSDWRLATEAFRLIAGRWMVSLDLFASSWNAQLPRFVRWLPQPGIWGINALSSSWRKLQGYAFPPFSLIKDCLSKVSREQSSLVLVCPFWQSQPWFPLLLELAVDVPLMLRPHPKLLQSSLGAQHPLCQGNSFRLTAWKLSGIALEAGAFRRTLSDSSWWERALQLTPPTRRHGTFGAAGLFHCGKAYRTINVYRSMLSSTLQKVYVVAIGQHPLVKALMAMVFNSNPPRPRYEDTWDIDEVLAHLRTLRNNGLSLAQLARKLSFSLLKPRKSQRSGSLQRFILPRFVNQEIDPVSFTVAYLEKTYPLRGASSKSNLFMACVKPHKPVVSSTIAGWIKKQLGDAGVDIIYILIL</sequence>
<dbReference type="EMBL" id="LRGB01001920">
    <property type="protein sequence ID" value="KZS10017.1"/>
    <property type="molecule type" value="Genomic_DNA"/>
</dbReference>
<dbReference type="Gene3D" id="3.10.10.10">
    <property type="entry name" value="HIV Type 1 Reverse Transcriptase, subunit A, domain 1"/>
    <property type="match status" value="1"/>
</dbReference>
<dbReference type="PANTHER" id="PTHR33050">
    <property type="entry name" value="REVERSE TRANSCRIPTASE DOMAIN-CONTAINING PROTEIN"/>
    <property type="match status" value="1"/>
</dbReference>
<dbReference type="PROSITE" id="PS50878">
    <property type="entry name" value="RT_POL"/>
    <property type="match status" value="1"/>
</dbReference>
<dbReference type="InterPro" id="IPR052055">
    <property type="entry name" value="Hepadnavirus_pol/RT"/>
</dbReference>
<dbReference type="InterPro" id="IPR043502">
    <property type="entry name" value="DNA/RNA_pol_sf"/>
</dbReference>
<accession>A0A164SWN1</accession>
<feature type="region of interest" description="Disordered" evidence="1">
    <location>
        <begin position="179"/>
        <end position="210"/>
    </location>
</feature>
<reference evidence="3 4" key="1">
    <citation type="submission" date="2016-03" db="EMBL/GenBank/DDBJ databases">
        <title>EvidentialGene: Evidence-directed Construction of Genes on Genomes.</title>
        <authorList>
            <person name="Gilbert D.G."/>
            <person name="Choi J.-H."/>
            <person name="Mockaitis K."/>
            <person name="Colbourne J."/>
            <person name="Pfrender M."/>
        </authorList>
    </citation>
    <scope>NUCLEOTIDE SEQUENCE [LARGE SCALE GENOMIC DNA]</scope>
    <source>
        <strain evidence="3 4">Xinb3</strain>
        <tissue evidence="3">Complete organism</tissue>
    </source>
</reference>
<dbReference type="CDD" id="cd09275">
    <property type="entry name" value="RNase_HI_RT_DIRS1"/>
    <property type="match status" value="1"/>
</dbReference>
<dbReference type="InterPro" id="IPR000477">
    <property type="entry name" value="RT_dom"/>
</dbReference>
<comment type="caution">
    <text evidence="3">The sequence shown here is derived from an EMBL/GenBank/DDBJ whole genome shotgun (WGS) entry which is preliminary data.</text>
</comment>
<name>A0A164SWN1_9CRUS</name>
<feature type="region of interest" description="Disordered" evidence="1">
    <location>
        <begin position="1"/>
        <end position="54"/>
    </location>
</feature>
<dbReference type="PANTHER" id="PTHR33050:SF7">
    <property type="entry name" value="RIBONUCLEASE H"/>
    <property type="match status" value="1"/>
</dbReference>
<dbReference type="SUPFAM" id="SSF56672">
    <property type="entry name" value="DNA/RNA polymerases"/>
    <property type="match status" value="1"/>
</dbReference>
<dbReference type="CDD" id="cd03714">
    <property type="entry name" value="RT_DIRS1"/>
    <property type="match status" value="1"/>
</dbReference>
<feature type="compositionally biased region" description="Polar residues" evidence="1">
    <location>
        <begin position="20"/>
        <end position="29"/>
    </location>
</feature>
<keyword evidence="4" id="KW-1185">Reference proteome</keyword>
<gene>
    <name evidence="3" type="ORF">APZ42_025602</name>
</gene>
<evidence type="ECO:0000313" key="4">
    <source>
        <dbReference type="Proteomes" id="UP000076858"/>
    </source>
</evidence>
<proteinExistence type="predicted"/>
<evidence type="ECO:0000313" key="3">
    <source>
        <dbReference type="EMBL" id="KZS10017.1"/>
    </source>
</evidence>
<dbReference type="Gene3D" id="3.30.70.270">
    <property type="match status" value="1"/>
</dbReference>
<dbReference type="OrthoDB" id="7756796at2759"/>
<evidence type="ECO:0000259" key="2">
    <source>
        <dbReference type="PROSITE" id="PS50878"/>
    </source>
</evidence>
<evidence type="ECO:0000256" key="1">
    <source>
        <dbReference type="SAM" id="MobiDB-lite"/>
    </source>
</evidence>
<feature type="domain" description="Reverse transcriptase" evidence="2">
    <location>
        <begin position="307"/>
        <end position="489"/>
    </location>
</feature>
<dbReference type="Proteomes" id="UP000076858">
    <property type="component" value="Unassembled WGS sequence"/>
</dbReference>
<protein>
    <recommendedName>
        <fullName evidence="2">Reverse transcriptase domain-containing protein</fullName>
    </recommendedName>
</protein>
<dbReference type="GO" id="GO:0071897">
    <property type="term" value="P:DNA biosynthetic process"/>
    <property type="evidence" value="ECO:0007669"/>
    <property type="project" value="UniProtKB-ARBA"/>
</dbReference>
<dbReference type="InterPro" id="IPR043128">
    <property type="entry name" value="Rev_trsase/Diguanyl_cyclase"/>
</dbReference>
<organism evidence="3 4">
    <name type="scientific">Daphnia magna</name>
    <dbReference type="NCBI Taxonomy" id="35525"/>
    <lineage>
        <taxon>Eukaryota</taxon>
        <taxon>Metazoa</taxon>
        <taxon>Ecdysozoa</taxon>
        <taxon>Arthropoda</taxon>
        <taxon>Crustacea</taxon>
        <taxon>Branchiopoda</taxon>
        <taxon>Diplostraca</taxon>
        <taxon>Cladocera</taxon>
        <taxon>Anomopoda</taxon>
        <taxon>Daphniidae</taxon>
        <taxon>Daphnia</taxon>
    </lineage>
</organism>
<dbReference type="AlphaFoldDB" id="A0A164SWN1"/>
<dbReference type="Pfam" id="PF00078">
    <property type="entry name" value="RVT_1"/>
    <property type="match status" value="1"/>
</dbReference>